<proteinExistence type="predicted"/>
<organism evidence="1 2">
    <name type="scientific">Sphingomonas aquatilis</name>
    <dbReference type="NCBI Taxonomy" id="93063"/>
    <lineage>
        <taxon>Bacteria</taxon>
        <taxon>Pseudomonadati</taxon>
        <taxon>Pseudomonadota</taxon>
        <taxon>Alphaproteobacteria</taxon>
        <taxon>Sphingomonadales</taxon>
        <taxon>Sphingomonadaceae</taxon>
        <taxon>Sphingomonas</taxon>
    </lineage>
</organism>
<keyword evidence="2" id="KW-1185">Reference proteome</keyword>
<name>A0AAW3TQG8_9SPHN</name>
<dbReference type="EMBL" id="JACIDB010000001">
    <property type="protein sequence ID" value="MBB3874869.1"/>
    <property type="molecule type" value="Genomic_DNA"/>
</dbReference>
<evidence type="ECO:0000313" key="2">
    <source>
        <dbReference type="Proteomes" id="UP000528945"/>
    </source>
</evidence>
<evidence type="ECO:0000313" key="1">
    <source>
        <dbReference type="EMBL" id="MBB3874869.1"/>
    </source>
</evidence>
<comment type="caution">
    <text evidence="1">The sequence shown here is derived from an EMBL/GenBank/DDBJ whole genome shotgun (WGS) entry which is preliminary data.</text>
</comment>
<gene>
    <name evidence="1" type="ORF">GGR47_001085</name>
</gene>
<protein>
    <submittedName>
        <fullName evidence="1">Uncharacterized protein</fullName>
    </submittedName>
</protein>
<dbReference type="AlphaFoldDB" id="A0AAW3TQG8"/>
<reference evidence="1 2" key="1">
    <citation type="submission" date="2020-08" db="EMBL/GenBank/DDBJ databases">
        <title>Genomic Encyclopedia of Type Strains, Phase IV (KMG-IV): sequencing the most valuable type-strain genomes for metagenomic binning, comparative biology and taxonomic classification.</title>
        <authorList>
            <person name="Goeker M."/>
        </authorList>
    </citation>
    <scope>NUCLEOTIDE SEQUENCE [LARGE SCALE GENOMIC DNA]</scope>
    <source>
        <strain evidence="1 2">DSM 15581</strain>
    </source>
</reference>
<dbReference type="Proteomes" id="UP000528945">
    <property type="component" value="Unassembled WGS sequence"/>
</dbReference>
<accession>A0AAW3TQG8</accession>
<sequence>MCFAVDFDYQPGFRAVEVEDVWSGGDLLPYAERKFAEFAPEQDLGEGEVRLSAFASARFRLVPPSFILTSPSVSCAATSPWRGRNCN</sequence>